<dbReference type="GO" id="GO:0009734">
    <property type="term" value="P:auxin-activated signaling pathway"/>
    <property type="evidence" value="ECO:0007669"/>
    <property type="project" value="UniProtKB-UniRule"/>
</dbReference>
<keyword evidence="10" id="KW-1185">Reference proteome</keyword>
<dbReference type="GO" id="GO:0005783">
    <property type="term" value="C:endoplasmic reticulum"/>
    <property type="evidence" value="ECO:0007669"/>
    <property type="project" value="TreeGrafter"/>
</dbReference>
<dbReference type="InterPro" id="IPR014024">
    <property type="entry name" value="Auxin_eff_plant"/>
</dbReference>
<dbReference type="GO" id="GO:0010329">
    <property type="term" value="F:auxin efflux transmembrane transporter activity"/>
    <property type="evidence" value="ECO:0007669"/>
    <property type="project" value="TreeGrafter"/>
</dbReference>
<feature type="transmembrane region" description="Helical" evidence="8">
    <location>
        <begin position="6"/>
        <end position="25"/>
    </location>
</feature>
<dbReference type="Pfam" id="PF03547">
    <property type="entry name" value="Mem_trans"/>
    <property type="match status" value="1"/>
</dbReference>
<evidence type="ECO:0000313" key="9">
    <source>
        <dbReference type="EMBL" id="CAI9767416.1"/>
    </source>
</evidence>
<accession>A0AAD1ZCP8</accession>
<keyword evidence="5 8" id="KW-1133">Transmembrane helix</keyword>
<evidence type="ECO:0000256" key="6">
    <source>
        <dbReference type="ARBA" id="ARBA00023136"/>
    </source>
</evidence>
<proteinExistence type="inferred from homology"/>
<dbReference type="InterPro" id="IPR038770">
    <property type="entry name" value="Na+/solute_symporter_sf"/>
</dbReference>
<organism evidence="9 10">
    <name type="scientific">Fraxinus pennsylvanica</name>
    <dbReference type="NCBI Taxonomy" id="56036"/>
    <lineage>
        <taxon>Eukaryota</taxon>
        <taxon>Viridiplantae</taxon>
        <taxon>Streptophyta</taxon>
        <taxon>Embryophyta</taxon>
        <taxon>Tracheophyta</taxon>
        <taxon>Spermatophyta</taxon>
        <taxon>Magnoliopsida</taxon>
        <taxon>eudicotyledons</taxon>
        <taxon>Gunneridae</taxon>
        <taxon>Pentapetalae</taxon>
        <taxon>asterids</taxon>
        <taxon>lamiids</taxon>
        <taxon>Lamiales</taxon>
        <taxon>Oleaceae</taxon>
        <taxon>Oleeae</taxon>
        <taxon>Fraxinus</taxon>
    </lineage>
</organism>
<evidence type="ECO:0000256" key="4">
    <source>
        <dbReference type="ARBA" id="ARBA00022692"/>
    </source>
</evidence>
<dbReference type="Gene3D" id="1.20.1530.20">
    <property type="match status" value="1"/>
</dbReference>
<keyword evidence="7 8" id="KW-0927">Auxin signaling pathway</keyword>
<evidence type="ECO:0000313" key="10">
    <source>
        <dbReference type="Proteomes" id="UP000834106"/>
    </source>
</evidence>
<evidence type="ECO:0000256" key="1">
    <source>
        <dbReference type="ARBA" id="ARBA00004141"/>
    </source>
</evidence>
<dbReference type="Proteomes" id="UP000834106">
    <property type="component" value="Chromosome 9"/>
</dbReference>
<feature type="transmembrane region" description="Helical" evidence="8">
    <location>
        <begin position="69"/>
        <end position="90"/>
    </location>
</feature>
<dbReference type="InterPro" id="IPR004776">
    <property type="entry name" value="Mem_transp_PIN-like"/>
</dbReference>
<dbReference type="EMBL" id="OU503044">
    <property type="protein sequence ID" value="CAI9767416.1"/>
    <property type="molecule type" value="Genomic_DNA"/>
</dbReference>
<evidence type="ECO:0000256" key="2">
    <source>
        <dbReference type="ARBA" id="ARBA00009177"/>
    </source>
</evidence>
<feature type="transmembrane region" description="Helical" evidence="8">
    <location>
        <begin position="133"/>
        <end position="152"/>
    </location>
</feature>
<feature type="transmembrane region" description="Helical" evidence="8">
    <location>
        <begin position="335"/>
        <end position="354"/>
    </location>
</feature>
<dbReference type="GO" id="GO:0009926">
    <property type="term" value="P:auxin polar transport"/>
    <property type="evidence" value="ECO:0007669"/>
    <property type="project" value="TreeGrafter"/>
</dbReference>
<comment type="function">
    <text evidence="8">May act as a component of the auxin efflux carrier.</text>
</comment>
<reference evidence="9" key="1">
    <citation type="submission" date="2023-05" db="EMBL/GenBank/DDBJ databases">
        <authorList>
            <person name="Huff M."/>
        </authorList>
    </citation>
    <scope>NUCLEOTIDE SEQUENCE</scope>
</reference>
<comment type="subcellular location">
    <subcellularLocation>
        <location evidence="1 8">Membrane</location>
        <topology evidence="1 8">Multi-pass membrane protein</topology>
    </subcellularLocation>
</comment>
<gene>
    <name evidence="9" type="ORF">FPE_LOCUS14846</name>
</gene>
<comment type="caution">
    <text evidence="8">Lacks conserved residue(s) required for the propagation of feature annotation.</text>
</comment>
<feature type="transmembrane region" description="Helical" evidence="8">
    <location>
        <begin position="244"/>
        <end position="263"/>
    </location>
</feature>
<sequence>MIALEDVYKIVVAMVPLYAALALGYGSLKWWHMFKPDHCDAINRFNCYFIMPFFTFEFISHVNPYKMNYLFLAADVISKALVGIVLALWANLSSKGSYDWSVTCFSLSSLNNTLVVGVPLLKAMYDEMGANLVIQSSVIQCLLWFPTLLFLLEFRRTRSDTSVISTVHELSSIEMGSNDDIVEERMDSTASRTPPSFLSLMKTVWSKLAKNPNSYACFIGIIWALLANRWHLQMPSILEGSILIMSRAGGGVAMFNMGLFMALQEKVIASGVRLTLLGMVLRFVVGPISMAIGCFALRLHIDVFRIAIIGAALPQAIASFVFAQEYGLHSQLLSTAVIFGTTISLPLLIGYYAILDKFHQLEFLLSENLREFLSENLRPQDLNIIRS</sequence>
<dbReference type="NCBIfam" id="TIGR00946">
    <property type="entry name" value="2a69"/>
    <property type="match status" value="1"/>
</dbReference>
<evidence type="ECO:0000256" key="7">
    <source>
        <dbReference type="ARBA" id="ARBA00023294"/>
    </source>
</evidence>
<keyword evidence="4 8" id="KW-0812">Transmembrane</keyword>
<keyword evidence="3 8" id="KW-0813">Transport</keyword>
<evidence type="ECO:0000256" key="8">
    <source>
        <dbReference type="RuleBase" id="RU362108"/>
    </source>
</evidence>
<dbReference type="InterPro" id="IPR051107">
    <property type="entry name" value="Auxin_Efflux_Carrier"/>
</dbReference>
<evidence type="ECO:0000256" key="5">
    <source>
        <dbReference type="ARBA" id="ARBA00022989"/>
    </source>
</evidence>
<dbReference type="GO" id="GO:0005886">
    <property type="term" value="C:plasma membrane"/>
    <property type="evidence" value="ECO:0007669"/>
    <property type="project" value="TreeGrafter"/>
</dbReference>
<feature type="transmembrane region" description="Helical" evidence="8">
    <location>
        <begin position="275"/>
        <end position="298"/>
    </location>
</feature>
<protein>
    <recommendedName>
        <fullName evidence="8">Auxin efflux carrier component</fullName>
    </recommendedName>
</protein>
<feature type="transmembrane region" description="Helical" evidence="8">
    <location>
        <begin position="45"/>
        <end position="63"/>
    </location>
</feature>
<comment type="similarity">
    <text evidence="2 8">Belongs to the auxin efflux carrier (TC 2.A.69.1) family.</text>
</comment>
<dbReference type="PANTHER" id="PTHR31752">
    <property type="entry name" value="AUXIN EFFLUX CARRIER COMPONENT 1B-RELATED"/>
    <property type="match status" value="1"/>
</dbReference>
<evidence type="ECO:0000256" key="3">
    <source>
        <dbReference type="ARBA" id="ARBA00022448"/>
    </source>
</evidence>
<feature type="transmembrane region" description="Helical" evidence="8">
    <location>
        <begin position="304"/>
        <end position="323"/>
    </location>
</feature>
<keyword evidence="6 8" id="KW-0472">Membrane</keyword>
<dbReference type="AlphaFoldDB" id="A0AAD1ZCP8"/>
<name>A0AAD1ZCP8_9LAMI</name>
<dbReference type="PANTHER" id="PTHR31752:SF2">
    <property type="entry name" value="AUXIN EFFLUX CARRIER COMPONENT 5"/>
    <property type="match status" value="1"/>
</dbReference>